<protein>
    <submittedName>
        <fullName evidence="2">Predicted hydrolase of the alpha/beta superfamily</fullName>
    </submittedName>
</protein>
<evidence type="ECO:0000313" key="3">
    <source>
        <dbReference type="Proteomes" id="UP000184368"/>
    </source>
</evidence>
<keyword evidence="3" id="KW-1185">Reference proteome</keyword>
<dbReference type="PANTHER" id="PTHR48098">
    <property type="entry name" value="ENTEROCHELIN ESTERASE-RELATED"/>
    <property type="match status" value="1"/>
</dbReference>
<dbReference type="STRING" id="1302690.BUE76_10255"/>
<dbReference type="SUPFAM" id="SSF53474">
    <property type="entry name" value="alpha/beta-Hydrolases"/>
    <property type="match status" value="1"/>
</dbReference>
<proteinExistence type="predicted"/>
<dbReference type="Proteomes" id="UP000184368">
    <property type="component" value="Unassembled WGS sequence"/>
</dbReference>
<keyword evidence="2" id="KW-0378">Hydrolase</keyword>
<dbReference type="GO" id="GO:0016787">
    <property type="term" value="F:hydrolase activity"/>
    <property type="evidence" value="ECO:0007669"/>
    <property type="project" value="UniProtKB-KW"/>
</dbReference>
<dbReference type="InterPro" id="IPR000801">
    <property type="entry name" value="Esterase-like"/>
</dbReference>
<feature type="chain" id="PRO_5012974230" evidence="1">
    <location>
        <begin position="22"/>
        <end position="287"/>
    </location>
</feature>
<evidence type="ECO:0000313" key="2">
    <source>
        <dbReference type="EMBL" id="SHG29085.1"/>
    </source>
</evidence>
<reference evidence="2 3" key="1">
    <citation type="submission" date="2016-11" db="EMBL/GenBank/DDBJ databases">
        <authorList>
            <person name="Jaros S."/>
            <person name="Januszkiewicz K."/>
            <person name="Wedrychowicz H."/>
        </authorList>
    </citation>
    <scope>NUCLEOTIDE SEQUENCE [LARGE SCALE GENOMIC DNA]</scope>
    <source>
        <strain evidence="2 3">DSM 26897</strain>
    </source>
</reference>
<dbReference type="AlphaFoldDB" id="A0A1M5ILE7"/>
<dbReference type="RefSeq" id="WP_073048248.1">
    <property type="nucleotide sequence ID" value="NZ_FQUO01000024.1"/>
</dbReference>
<dbReference type="Pfam" id="PF00756">
    <property type="entry name" value="Esterase"/>
    <property type="match status" value="1"/>
</dbReference>
<sequence length="287" mass="32724">MKYFLRLGLLFSVMMATTVDGMTQTTKQSTANSRVRVLDTAFYIPQLKRHRRIWICLPRDYQQTKQQYPLLYLLDGQNIFDTATSFSGEWGVDEAMDSLGPRYGEAIIVAVDNGGDKRLSEYSPFDFTLQNGKTSVSVKAEGDAFATFLVQTLRPYLEKNFRVKPDSRQHFVAGSSMGALLALHSVMQFPEKWGGAGIFSPAFWTVRVPLMEELKQKASGLRQPLYFYAGQKEGAEMVPDMQAVLQVLETQTGISHTSVIRAEGRHDEATWRKEFPQFYQWMMERVK</sequence>
<dbReference type="InterPro" id="IPR029058">
    <property type="entry name" value="AB_hydrolase_fold"/>
</dbReference>
<name>A0A1M5ILE7_9BACT</name>
<dbReference type="EMBL" id="FQUO01000024">
    <property type="protein sequence ID" value="SHG29085.1"/>
    <property type="molecule type" value="Genomic_DNA"/>
</dbReference>
<feature type="signal peptide" evidence="1">
    <location>
        <begin position="1"/>
        <end position="21"/>
    </location>
</feature>
<gene>
    <name evidence="2" type="ORF">SAMN05444008_12441</name>
</gene>
<accession>A0A1M5ILE7</accession>
<dbReference type="Gene3D" id="3.40.50.1820">
    <property type="entry name" value="alpha/beta hydrolase"/>
    <property type="match status" value="1"/>
</dbReference>
<dbReference type="InterPro" id="IPR050583">
    <property type="entry name" value="Mycobacterial_A85_antigen"/>
</dbReference>
<dbReference type="OrthoDB" id="9803578at2"/>
<keyword evidence="1" id="KW-0732">Signal</keyword>
<evidence type="ECO:0000256" key="1">
    <source>
        <dbReference type="SAM" id="SignalP"/>
    </source>
</evidence>
<dbReference type="PANTHER" id="PTHR48098:SF6">
    <property type="entry name" value="FERRI-BACILLIBACTIN ESTERASE BESA"/>
    <property type="match status" value="1"/>
</dbReference>
<organism evidence="2 3">
    <name type="scientific">Cnuella takakiae</name>
    <dbReference type="NCBI Taxonomy" id="1302690"/>
    <lineage>
        <taxon>Bacteria</taxon>
        <taxon>Pseudomonadati</taxon>
        <taxon>Bacteroidota</taxon>
        <taxon>Chitinophagia</taxon>
        <taxon>Chitinophagales</taxon>
        <taxon>Chitinophagaceae</taxon>
        <taxon>Cnuella</taxon>
    </lineage>
</organism>